<dbReference type="EMBL" id="BFEA01000759">
    <property type="protein sequence ID" value="GBG89742.1"/>
    <property type="molecule type" value="Genomic_DNA"/>
</dbReference>
<feature type="compositionally biased region" description="Polar residues" evidence="1">
    <location>
        <begin position="241"/>
        <end position="259"/>
    </location>
</feature>
<dbReference type="AlphaFoldDB" id="A0A388M5J5"/>
<evidence type="ECO:0000256" key="1">
    <source>
        <dbReference type="SAM" id="MobiDB-lite"/>
    </source>
</evidence>
<feature type="compositionally biased region" description="Acidic residues" evidence="1">
    <location>
        <begin position="465"/>
        <end position="474"/>
    </location>
</feature>
<feature type="compositionally biased region" description="Acidic residues" evidence="1">
    <location>
        <begin position="359"/>
        <end position="388"/>
    </location>
</feature>
<proteinExistence type="predicted"/>
<feature type="compositionally biased region" description="Basic residues" evidence="1">
    <location>
        <begin position="207"/>
        <end position="217"/>
    </location>
</feature>
<evidence type="ECO:0000313" key="3">
    <source>
        <dbReference type="EMBL" id="GBG89742.1"/>
    </source>
</evidence>
<protein>
    <submittedName>
        <fullName evidence="3">Uncharacterized protein</fullName>
    </submittedName>
</protein>
<feature type="compositionally biased region" description="Acidic residues" evidence="1">
    <location>
        <begin position="336"/>
        <end position="346"/>
    </location>
</feature>
<feature type="region of interest" description="Disordered" evidence="1">
    <location>
        <begin position="1138"/>
        <end position="1233"/>
    </location>
</feature>
<dbReference type="Gramene" id="GBG89742">
    <property type="protein sequence ID" value="GBG89742"/>
    <property type="gene ID" value="CBR_g49594"/>
</dbReference>
<keyword evidence="2" id="KW-0732">Signal</keyword>
<feature type="signal peptide" evidence="2">
    <location>
        <begin position="1"/>
        <end position="18"/>
    </location>
</feature>
<reference evidence="3 4" key="1">
    <citation type="journal article" date="2018" name="Cell">
        <title>The Chara Genome: Secondary Complexity and Implications for Plant Terrestrialization.</title>
        <authorList>
            <person name="Nishiyama T."/>
            <person name="Sakayama H."/>
            <person name="Vries J.D."/>
            <person name="Buschmann H."/>
            <person name="Saint-Marcoux D."/>
            <person name="Ullrich K.K."/>
            <person name="Haas F.B."/>
            <person name="Vanderstraeten L."/>
            <person name="Becker D."/>
            <person name="Lang D."/>
            <person name="Vosolsobe S."/>
            <person name="Rombauts S."/>
            <person name="Wilhelmsson P.K.I."/>
            <person name="Janitza P."/>
            <person name="Kern R."/>
            <person name="Heyl A."/>
            <person name="Rumpler F."/>
            <person name="Villalobos L.I.A.C."/>
            <person name="Clay J.M."/>
            <person name="Skokan R."/>
            <person name="Toyoda A."/>
            <person name="Suzuki Y."/>
            <person name="Kagoshima H."/>
            <person name="Schijlen E."/>
            <person name="Tajeshwar N."/>
            <person name="Catarino B."/>
            <person name="Hetherington A.J."/>
            <person name="Saltykova A."/>
            <person name="Bonnot C."/>
            <person name="Breuninger H."/>
            <person name="Symeonidi A."/>
            <person name="Radhakrishnan G.V."/>
            <person name="Van Nieuwerburgh F."/>
            <person name="Deforce D."/>
            <person name="Chang C."/>
            <person name="Karol K.G."/>
            <person name="Hedrich R."/>
            <person name="Ulvskov P."/>
            <person name="Glockner G."/>
            <person name="Delwiche C.F."/>
            <person name="Petrasek J."/>
            <person name="Van de Peer Y."/>
            <person name="Friml J."/>
            <person name="Beilby M."/>
            <person name="Dolan L."/>
            <person name="Kohara Y."/>
            <person name="Sugano S."/>
            <person name="Fujiyama A."/>
            <person name="Delaux P.-M."/>
            <person name="Quint M."/>
            <person name="TheiBen G."/>
            <person name="Hagemann M."/>
            <person name="Harholt J."/>
            <person name="Dunand C."/>
            <person name="Zachgo S."/>
            <person name="Langdale J."/>
            <person name="Maumus F."/>
            <person name="Straeten D.V.D."/>
            <person name="Gould S.B."/>
            <person name="Rensing S.A."/>
        </authorList>
    </citation>
    <scope>NUCLEOTIDE SEQUENCE [LARGE SCALE GENOMIC DNA]</scope>
    <source>
        <strain evidence="3 4">S276</strain>
    </source>
</reference>
<name>A0A388M5J5_CHABU</name>
<keyword evidence="4" id="KW-1185">Reference proteome</keyword>
<feature type="compositionally biased region" description="Polar residues" evidence="1">
    <location>
        <begin position="191"/>
        <end position="202"/>
    </location>
</feature>
<accession>A0A388M5J5</accession>
<comment type="caution">
    <text evidence="3">The sequence shown here is derived from an EMBL/GenBank/DDBJ whole genome shotgun (WGS) entry which is preliminary data.</text>
</comment>
<feature type="region of interest" description="Disordered" evidence="1">
    <location>
        <begin position="190"/>
        <end position="493"/>
    </location>
</feature>
<feature type="compositionally biased region" description="Acidic residues" evidence="1">
    <location>
        <begin position="311"/>
        <end position="326"/>
    </location>
</feature>
<feature type="chain" id="PRO_5017263794" evidence="2">
    <location>
        <begin position="19"/>
        <end position="1262"/>
    </location>
</feature>
<organism evidence="3 4">
    <name type="scientific">Chara braunii</name>
    <name type="common">Braun's stonewort</name>
    <dbReference type="NCBI Taxonomy" id="69332"/>
    <lineage>
        <taxon>Eukaryota</taxon>
        <taxon>Viridiplantae</taxon>
        <taxon>Streptophyta</taxon>
        <taxon>Charophyceae</taxon>
        <taxon>Charales</taxon>
        <taxon>Characeae</taxon>
        <taxon>Chara</taxon>
    </lineage>
</organism>
<feature type="compositionally biased region" description="Polar residues" evidence="1">
    <location>
        <begin position="1179"/>
        <end position="1188"/>
    </location>
</feature>
<evidence type="ECO:0000313" key="4">
    <source>
        <dbReference type="Proteomes" id="UP000265515"/>
    </source>
</evidence>
<dbReference type="Proteomes" id="UP000265515">
    <property type="component" value="Unassembled WGS sequence"/>
</dbReference>
<gene>
    <name evidence="3" type="ORF">CBR_g49594</name>
</gene>
<evidence type="ECO:0000256" key="2">
    <source>
        <dbReference type="SAM" id="SignalP"/>
    </source>
</evidence>
<sequence>MPCLLLFGLCQPSGGASGVPEKRVYKTSSMYRDKEWALDWVGGLHEAGCGAAVFLKNVAADDWFCLGGIIRSKDERADGHGRKFRRFFLTTVFEEHGVDHAKVDHKVSLDYNLFKGYGAKAITMRAFDVSPKEDGSALTMLDPVKFLAKTNGYRRSGNSPIVQAGHRMSSTLVPFDTPGEDLPDIAKRVRQSSADCFPTQQTSGGGSRRRKKQSQPRHHTEEGARGPSVESARLKECAGPSRQSAQQRGGTPVVTSSRKGSAGCRPPDRQEGDGGASRRAVMRERSEGSDEETENDSKIHVERNAQGNLAVDDEQCGVQEDDANEDISDREREGEEREDSLPDCEDGESRQFDGGDYGDGGENDEDCLADDEDGGEEGSDDMEVDEGAGDQSEGSVQKRKRRSSTSPTGAADKRVPKRLTVAVSREALRASQEAATDSVKNRKRKASTRATKAEKRPMKRKQMVDEGDSGEDAEGVAPRAPSEQTERSSDNRSATVDTTKCFFLEFDEDGYARKDRVHIQVDVTKILPIPEGDILYNHRTLDETLVQSIYDAIHNAAKETNGKWDFMTFILAPIVPSRDGSQGRRITPQEFDVEEAHTYHWYAVAGQHTAEAMNRLIVDKSPAEKRYGLRSYSHVGVVYFDDNTKRGYPYVSAFDNTREERSVLRSFSSSVRQIRTYWEKRCGRIPKNGLTDLKWTEERDRIPDDKARKVPRRLGGPDEINGENGAGLEATQAMYKETPFHLKCFIYEAINRLDELRAEVNRMSCNALHIFWEVGKRITTIMPYEIEPKGVLTDNEEVAGTARGMRIRAAILDMSTSPKRVPWDDGAFSRLHDFLTTCCGKNWALIIFSSMKHQRQVMQSVYKWDDVEVLTGSWYRHYTLSTTVNKYGNIAVRYIDMMAIVLHAENRNLSNITIAPKLRAEITNLNIEEGEFVRCSGECIGVEGDTEAVYSWMEREPAHLQKLCSSFIREDDGVMLLGKAHVGLIWKLAKAGHRVFACDDTTKEFTYLSKFLEFNVKDPRNKCKFEKPQVEHRKDRDIYYKLGRKRDKVWAYLFGDAPQSAFDNDYILTKSEIEMAMNEYHDSHMGAFHMFVARCEHLYFNMKKRALDSRDYADLARKADNFKNIDCDDDTSDSDLDIPSCAARGAVGGAPGIEPQGSTDGPAERPSSSMGATHANEGNAKTRNTGSGERNGVAINPVGAGEGTVNSQGNTGGGENGCPMGPPTTGLSSTRGMQAEQRTVMSMDTDDDEELDITAIKSKLVP</sequence>